<evidence type="ECO:0000259" key="2">
    <source>
        <dbReference type="Pfam" id="PF00144"/>
    </source>
</evidence>
<dbReference type="SUPFAM" id="SSF56601">
    <property type="entry name" value="beta-lactamase/transpeptidase-like"/>
    <property type="match status" value="1"/>
</dbReference>
<reference evidence="3 4" key="1">
    <citation type="submission" date="2021-01" db="EMBL/GenBank/DDBJ databases">
        <title>Carboxyliciviraga sp.nov., isolated from coastal sediments.</title>
        <authorList>
            <person name="Lu D."/>
            <person name="Zhang T."/>
        </authorList>
    </citation>
    <scope>NUCLEOTIDE SEQUENCE [LARGE SCALE GENOMIC DNA]</scope>
    <source>
        <strain evidence="3 4">N1Y132</strain>
    </source>
</reference>
<feature type="domain" description="Beta-lactamase-related" evidence="2">
    <location>
        <begin position="213"/>
        <end position="574"/>
    </location>
</feature>
<organism evidence="3 4">
    <name type="scientific">Carboxylicivirga marina</name>
    <dbReference type="NCBI Taxonomy" id="2800988"/>
    <lineage>
        <taxon>Bacteria</taxon>
        <taxon>Pseudomonadati</taxon>
        <taxon>Bacteroidota</taxon>
        <taxon>Bacteroidia</taxon>
        <taxon>Marinilabiliales</taxon>
        <taxon>Marinilabiliaceae</taxon>
        <taxon>Carboxylicivirga</taxon>
    </lineage>
</organism>
<evidence type="ECO:0000256" key="1">
    <source>
        <dbReference type="ARBA" id="ARBA00022801"/>
    </source>
</evidence>
<dbReference type="PANTHER" id="PTHR43283:SF11">
    <property type="entry name" value="BETA-LACTAMASE-RELATED DOMAIN-CONTAINING PROTEIN"/>
    <property type="match status" value="1"/>
</dbReference>
<dbReference type="EMBL" id="JAENRR010000008">
    <property type="protein sequence ID" value="MBK3516790.1"/>
    <property type="molecule type" value="Genomic_DNA"/>
</dbReference>
<dbReference type="Proteomes" id="UP000605676">
    <property type="component" value="Unassembled WGS sequence"/>
</dbReference>
<dbReference type="PANTHER" id="PTHR43283">
    <property type="entry name" value="BETA-LACTAMASE-RELATED"/>
    <property type="match status" value="1"/>
</dbReference>
<dbReference type="GO" id="GO:0016787">
    <property type="term" value="F:hydrolase activity"/>
    <property type="evidence" value="ECO:0007669"/>
    <property type="project" value="UniProtKB-KW"/>
</dbReference>
<accession>A0ABS1HGJ0</accession>
<protein>
    <submittedName>
        <fullName evidence="3">Serine hydrolase</fullName>
    </submittedName>
</protein>
<dbReference type="Gene3D" id="3.40.710.10">
    <property type="entry name" value="DD-peptidase/beta-lactamase superfamily"/>
    <property type="match status" value="1"/>
</dbReference>
<sequence>MIKHIIFALVVVVYGNLNVQAQSSYIDSSISTDSLNQTISQIEIIKQSGNNFPITDLESEKVGFLVPSDFREWERLVYRYINAPIYNSKDQRYPELIEKDSIEHLVIVLDSMSGFSVDDYESEIKISLLVYTDSINKELMQAIDAAENVLHCKKNSSIARDLSVQFLFNAIQRQNNELYFDKSNRLNYLPARTIGLNDADLKMKVDSVVHQAILAGAFPGCRVLVAIKGTVIFNEAYGYHTYHKRKLVRQHDVYDLASVTKISGPLPLIMKACDEGLMELDKPFHIYWPDWDRRLFHRSNKDGMSLRQVLAHQARLTPYINYYPLLKKNDELNSKYFHINSSEKYSLKIDHNLYLSASFKKEVYKLIRKSPLLDDAKYKYSGLSYMIYPELLSELFHEDFEQHLYQDFFKPLGASSLCYNPLGKLETSRIVPTEYDVHFRNKQIRGLVHDEAAAVMGGISGNAGLFSSADDLAKLMQMYLQKGEYAGKRYISVNTLDEFTKVQYPDNENRRGAGFDKPLFGNDTLSIKDSYPAPAVSSSSFGHSGFTGTFVWVDPEYDLVYIFLSNRVYPRRDNRLIYQMNVRPSIQQIFYDAIKERDDYQSSGSS</sequence>
<evidence type="ECO:0000313" key="3">
    <source>
        <dbReference type="EMBL" id="MBK3516790.1"/>
    </source>
</evidence>
<dbReference type="RefSeq" id="WP_200464019.1">
    <property type="nucleotide sequence ID" value="NZ_JAENRR010000008.1"/>
</dbReference>
<dbReference type="Pfam" id="PF00144">
    <property type="entry name" value="Beta-lactamase"/>
    <property type="match status" value="1"/>
</dbReference>
<proteinExistence type="predicted"/>
<gene>
    <name evidence="3" type="ORF">JIV24_05500</name>
</gene>
<comment type="caution">
    <text evidence="3">The sequence shown here is derived from an EMBL/GenBank/DDBJ whole genome shotgun (WGS) entry which is preliminary data.</text>
</comment>
<keyword evidence="4" id="KW-1185">Reference proteome</keyword>
<dbReference type="InterPro" id="IPR012338">
    <property type="entry name" value="Beta-lactam/transpept-like"/>
</dbReference>
<dbReference type="InterPro" id="IPR050789">
    <property type="entry name" value="Diverse_Enzym_Activities"/>
</dbReference>
<name>A0ABS1HGJ0_9BACT</name>
<dbReference type="InterPro" id="IPR001466">
    <property type="entry name" value="Beta-lactam-related"/>
</dbReference>
<evidence type="ECO:0000313" key="4">
    <source>
        <dbReference type="Proteomes" id="UP000605676"/>
    </source>
</evidence>
<keyword evidence="1 3" id="KW-0378">Hydrolase</keyword>